<dbReference type="OMA" id="GTYAINW"/>
<dbReference type="Proteomes" id="UP000019149">
    <property type="component" value="Unassembled WGS sequence"/>
</dbReference>
<dbReference type="Gene3D" id="3.40.309.10">
    <property type="entry name" value="Aldehyde Dehydrogenase, Chain A, domain 2"/>
    <property type="match status" value="1"/>
</dbReference>
<feature type="domain" description="Aldehyde dehydrogenase" evidence="5">
    <location>
        <begin position="18"/>
        <end position="478"/>
    </location>
</feature>
<dbReference type="FunFam" id="3.40.309.10:FF:000001">
    <property type="entry name" value="Mitochondrial aldehyde dehydrogenase 2"/>
    <property type="match status" value="1"/>
</dbReference>
<dbReference type="SUPFAM" id="SSF53720">
    <property type="entry name" value="ALDH-like"/>
    <property type="match status" value="1"/>
</dbReference>
<dbReference type="CTD" id="36343414"/>
<reference evidence="7 8" key="1">
    <citation type="journal article" date="2013" name="Nat. Genet.">
        <title>The genome of the hydatid tapeworm Echinococcus granulosus.</title>
        <authorList>
            <person name="Zheng H."/>
            <person name="Zhang W."/>
            <person name="Zhang L."/>
            <person name="Zhang Z."/>
            <person name="Li J."/>
            <person name="Lu G."/>
            <person name="Zhu Y."/>
            <person name="Wang Y."/>
            <person name="Huang Y."/>
            <person name="Liu J."/>
            <person name="Kang H."/>
            <person name="Chen J."/>
            <person name="Wang L."/>
            <person name="Chen A."/>
            <person name="Yu S."/>
            <person name="Gao Z."/>
            <person name="Jin L."/>
            <person name="Gu W."/>
            <person name="Wang Z."/>
            <person name="Zhao L."/>
            <person name="Shi B."/>
            <person name="Wen H."/>
            <person name="Lin R."/>
            <person name="Jones M.K."/>
            <person name="Brejova B."/>
            <person name="Vinar T."/>
            <person name="Zhao G."/>
            <person name="McManus D.P."/>
            <person name="Chen Z."/>
            <person name="Zhou Y."/>
            <person name="Wang S."/>
        </authorList>
    </citation>
    <scope>NUCLEOTIDE SEQUENCE [LARGE SCALE GENOMIC DNA]</scope>
</reference>
<organism evidence="7 8">
    <name type="scientific">Echinococcus granulosus</name>
    <name type="common">Hydatid tapeworm</name>
    <dbReference type="NCBI Taxonomy" id="6210"/>
    <lineage>
        <taxon>Eukaryota</taxon>
        <taxon>Metazoa</taxon>
        <taxon>Spiralia</taxon>
        <taxon>Lophotrochozoa</taxon>
        <taxon>Platyhelminthes</taxon>
        <taxon>Cestoda</taxon>
        <taxon>Eucestoda</taxon>
        <taxon>Cyclophyllidea</taxon>
        <taxon>Taeniidae</taxon>
        <taxon>Echinococcus</taxon>
        <taxon>Echinococcus granulosus group</taxon>
    </lineage>
</organism>
<dbReference type="InterPro" id="IPR016162">
    <property type="entry name" value="Ald_DH_N"/>
</dbReference>
<dbReference type="WBParaSite" id="EgrG_000389100">
    <property type="protein sequence ID" value="EgrG_000389100"/>
    <property type="gene ID" value="EgrG_000389100"/>
</dbReference>
<dbReference type="Proteomes" id="UP000492820">
    <property type="component" value="Unassembled WGS sequence"/>
</dbReference>
<evidence type="ECO:0000256" key="1">
    <source>
        <dbReference type="ARBA" id="ARBA00009986"/>
    </source>
</evidence>
<feature type="active site" evidence="3">
    <location>
        <position position="255"/>
    </location>
</feature>
<dbReference type="InterPro" id="IPR016161">
    <property type="entry name" value="Ald_DH/histidinol_DH"/>
</dbReference>
<evidence type="ECO:0000256" key="3">
    <source>
        <dbReference type="PROSITE-ProRule" id="PRU10007"/>
    </source>
</evidence>
<dbReference type="RefSeq" id="XP_024348653.1">
    <property type="nucleotide sequence ID" value="XM_024496948.1"/>
</dbReference>
<dbReference type="GO" id="GO:0016620">
    <property type="term" value="F:oxidoreductase activity, acting on the aldehyde or oxo group of donors, NAD or NADP as acceptor"/>
    <property type="evidence" value="ECO:0007669"/>
    <property type="project" value="InterPro"/>
</dbReference>
<sequence>MQRPAVKFTQIFINNKFVNSLSGKTFGVVDPSTAKEVCRVAEGDAPDIDCAVKAAKAAFVRDSAWRSMDASHRGRLLYRLADALADNIDYLSQLEAMDAGKPLASARGDVNFAIDTIRYYAGYADKIHGKVIPCDGDVICYTRREPVGVVGAIIPWNYPLDLIASKVAPALCAGCCIVVKPAEETPLSALFFAHLVEQIGFPAGVVNVVPGFGETAGAALACHPDVNAVTFTGSTAVGHSIMLAAAPTFKRVNLELGGKSPLIIFADADLDAAASVAFEGVMENAGQCCVAATRTFVEAPVYEEMLERFCKLAEQRVVGDPFKSGVEQGPQINQTQFDMIMKFIASGREEGARLVAGGERVGNKGFYIAPTVFGDVSDDMRIAREEIFGPVQVVLRFHDLEEVLQRANASHYGLGGGVFTTDMDKALRVAQALEAGTVWINSYNTSPVMQPFGGYKHSGIGRENGKDGLKFFTEVKTVSMPISKKNS</sequence>
<dbReference type="InterPro" id="IPR015590">
    <property type="entry name" value="Aldehyde_DH_dom"/>
</dbReference>
<gene>
    <name evidence="7 10" type="ORF">EGR_07699</name>
    <name evidence="6" type="ORF">EgrG_000389100</name>
</gene>
<dbReference type="EMBL" id="APAU02000084">
    <property type="protein sequence ID" value="EUB57457.1"/>
    <property type="molecule type" value="Genomic_DNA"/>
</dbReference>
<keyword evidence="8" id="KW-1185">Reference proteome</keyword>
<dbReference type="FunFam" id="3.40.605.10:FF:000050">
    <property type="entry name" value="Aldehyde dehydrogenase, mitochondrial"/>
    <property type="match status" value="1"/>
</dbReference>
<reference evidence="6" key="3">
    <citation type="submission" date="2014-06" db="EMBL/GenBank/DDBJ databases">
        <authorList>
            <person name="Aslett M."/>
        </authorList>
    </citation>
    <scope>NUCLEOTIDE SEQUENCE</scope>
</reference>
<evidence type="ECO:0000313" key="10">
    <source>
        <dbReference type="WBParaSite" id="EgrG_000389100"/>
    </source>
</evidence>
<dbReference type="Pfam" id="PF00171">
    <property type="entry name" value="Aldedh"/>
    <property type="match status" value="1"/>
</dbReference>
<keyword evidence="2 4" id="KW-0560">Oxidoreductase</keyword>
<dbReference type="KEGG" id="egl:EGR_07699"/>
<name>U6JPM4_ECHGR</name>
<dbReference type="InterPro" id="IPR029510">
    <property type="entry name" value="Ald_DH_CS_GLU"/>
</dbReference>
<accession>U6JPM4</accession>
<reference evidence="6 9" key="2">
    <citation type="journal article" date="2013" name="Nature">
        <title>The genomes of four tapeworm species reveal adaptations to parasitism.</title>
        <authorList>
            <person name="Tsai I.J."/>
            <person name="Zarowiecki M."/>
            <person name="Holroyd N."/>
            <person name="Garciarrubio A."/>
            <person name="Sanchez-Flores A."/>
            <person name="Brooks K.L."/>
            <person name="Tracey A."/>
            <person name="Bobes R.J."/>
            <person name="Fragoso G."/>
            <person name="Sciutto E."/>
            <person name="Aslett M."/>
            <person name="Beasley H."/>
            <person name="Bennett H.M."/>
            <person name="Cai J."/>
            <person name="Camicia F."/>
            <person name="Clark R."/>
            <person name="Cucher M."/>
            <person name="De Silva N."/>
            <person name="Day T.A."/>
            <person name="Deplazes P."/>
            <person name="Estrada K."/>
            <person name="Fernandez C."/>
            <person name="Holland P.W."/>
            <person name="Hou J."/>
            <person name="Hu S."/>
            <person name="Huckvale T."/>
            <person name="Hung S.S."/>
            <person name="Kamenetzky L."/>
            <person name="Keane J.A."/>
            <person name="Kiss F."/>
            <person name="Koziol U."/>
            <person name="Lambert O."/>
            <person name="Liu K."/>
            <person name="Luo X."/>
            <person name="Luo Y."/>
            <person name="Macchiaroli N."/>
            <person name="Nichol S."/>
            <person name="Paps J."/>
            <person name="Parkinson J."/>
            <person name="Pouchkina-Stantcheva N."/>
            <person name="Riddiford N."/>
            <person name="Rosenzvit M."/>
            <person name="Salinas G."/>
            <person name="Wasmuth J.D."/>
            <person name="Zamanian M."/>
            <person name="Zheng Y."/>
            <person name="Cai X."/>
            <person name="Soberon X."/>
            <person name="Olson P.D."/>
            <person name="Laclette J.P."/>
            <person name="Brehm K."/>
            <person name="Berriman M."/>
            <person name="Garciarrubio A."/>
            <person name="Bobes R.J."/>
            <person name="Fragoso G."/>
            <person name="Sanchez-Flores A."/>
            <person name="Estrada K."/>
            <person name="Cevallos M.A."/>
            <person name="Morett E."/>
            <person name="Gonzalez V."/>
            <person name="Portillo T."/>
            <person name="Ochoa-Leyva A."/>
            <person name="Jose M.V."/>
            <person name="Sciutto E."/>
            <person name="Landa A."/>
            <person name="Jimenez L."/>
            <person name="Valdes V."/>
            <person name="Carrero J.C."/>
            <person name="Larralde C."/>
            <person name="Morales-Montor J."/>
            <person name="Limon-Lason J."/>
            <person name="Soberon X."/>
            <person name="Laclette J.P."/>
        </authorList>
    </citation>
    <scope>NUCLEOTIDE SEQUENCE [LARGE SCALE GENOMIC DNA]</scope>
</reference>
<dbReference type="GeneID" id="36343414"/>
<dbReference type="EMBL" id="LK028607">
    <property type="protein sequence ID" value="CDS24490.1"/>
    <property type="molecule type" value="Genomic_DNA"/>
</dbReference>
<evidence type="ECO:0000259" key="5">
    <source>
        <dbReference type="Pfam" id="PF00171"/>
    </source>
</evidence>
<evidence type="ECO:0000313" key="8">
    <source>
        <dbReference type="Proteomes" id="UP000019149"/>
    </source>
</evidence>
<evidence type="ECO:0000313" key="9">
    <source>
        <dbReference type="Proteomes" id="UP000492820"/>
    </source>
</evidence>
<dbReference type="FunFam" id="3.40.605.10:FF:000026">
    <property type="entry name" value="Aldehyde dehydrogenase, putative"/>
    <property type="match status" value="1"/>
</dbReference>
<dbReference type="OrthoDB" id="310895at2759"/>
<evidence type="ECO:0000313" key="7">
    <source>
        <dbReference type="EMBL" id="EUB57457.1"/>
    </source>
</evidence>
<reference evidence="10" key="4">
    <citation type="submission" date="2020-10" db="UniProtKB">
        <authorList>
            <consortium name="WormBaseParasite"/>
        </authorList>
    </citation>
    <scope>IDENTIFICATION</scope>
</reference>
<evidence type="ECO:0000313" key="6">
    <source>
        <dbReference type="EMBL" id="CDS24490.1"/>
    </source>
</evidence>
<dbReference type="Gene3D" id="3.40.605.10">
    <property type="entry name" value="Aldehyde Dehydrogenase, Chain A, domain 1"/>
    <property type="match status" value="1"/>
</dbReference>
<protein>
    <submittedName>
        <fullName evidence="7">Aldehyde dehydrogenase family 1 member A3</fullName>
    </submittedName>
    <submittedName>
        <fullName evidence="6">Aldehyde dehydrogenase mitochondrial</fullName>
    </submittedName>
</protein>
<dbReference type="PROSITE" id="PS00687">
    <property type="entry name" value="ALDEHYDE_DEHYDR_GLU"/>
    <property type="match status" value="1"/>
</dbReference>
<dbReference type="PANTHER" id="PTHR11699">
    <property type="entry name" value="ALDEHYDE DEHYDROGENASE-RELATED"/>
    <property type="match status" value="1"/>
</dbReference>
<dbReference type="STRING" id="6210.U6JPM4"/>
<comment type="similarity">
    <text evidence="1 4">Belongs to the aldehyde dehydrogenase family.</text>
</comment>
<evidence type="ECO:0000256" key="4">
    <source>
        <dbReference type="RuleBase" id="RU003345"/>
    </source>
</evidence>
<dbReference type="AlphaFoldDB" id="U6JPM4"/>
<proteinExistence type="inferred from homology"/>
<dbReference type="InterPro" id="IPR016163">
    <property type="entry name" value="Ald_DH_C"/>
</dbReference>
<evidence type="ECO:0000256" key="2">
    <source>
        <dbReference type="ARBA" id="ARBA00023002"/>
    </source>
</evidence>